<dbReference type="Pfam" id="PF13963">
    <property type="entry name" value="Transpos_assoc"/>
    <property type="match status" value="1"/>
</dbReference>
<dbReference type="EMBL" id="CAMAPE010000004">
    <property type="protein sequence ID" value="CAH9058460.1"/>
    <property type="molecule type" value="Genomic_DNA"/>
</dbReference>
<dbReference type="Proteomes" id="UP001152484">
    <property type="component" value="Unassembled WGS sequence"/>
</dbReference>
<reference evidence="3" key="1">
    <citation type="submission" date="2022-07" db="EMBL/GenBank/DDBJ databases">
        <authorList>
            <person name="Macas J."/>
            <person name="Novak P."/>
            <person name="Neumann P."/>
        </authorList>
    </citation>
    <scope>NUCLEOTIDE SEQUENCE</scope>
</reference>
<evidence type="ECO:0000313" key="3">
    <source>
        <dbReference type="EMBL" id="CAH9058460.1"/>
    </source>
</evidence>
<sequence length="203" mass="22818">MDCANVNSFRSIETIREHLIRRGFRQQYYVWIWHGEKGVYIEDTTDANDMTRSEAEGVNNEDNEGEGEGEGEGDGEGEGESEGEEEEDDDDDLSDEVDPMDEMMGGAKDFCSGRPRIFESLSQAAEKPLYPGCTKYTKLSAVITLYNVKAKKNWGDASFTSLLEVLHDMLPDGNEMPKSNYNAKKLMCPLGLEYQKIDACRNV</sequence>
<dbReference type="PANTHER" id="PTHR10775:SF180">
    <property type="entry name" value="TRANSPOSON, EN_SPM-LIKE, TRANSPOSASE-ASSOCIATED DOMAIN PROTEIN-RELATED"/>
    <property type="match status" value="1"/>
</dbReference>
<feature type="domain" description="Transposase-associated" evidence="2">
    <location>
        <begin position="2"/>
        <end position="36"/>
    </location>
</feature>
<keyword evidence="4" id="KW-1185">Reference proteome</keyword>
<dbReference type="OrthoDB" id="1729146at2759"/>
<evidence type="ECO:0000256" key="1">
    <source>
        <dbReference type="SAM" id="MobiDB-lite"/>
    </source>
</evidence>
<dbReference type="InterPro" id="IPR029480">
    <property type="entry name" value="Transpos_assoc"/>
</dbReference>
<dbReference type="PANTHER" id="PTHR10775">
    <property type="entry name" value="OS08G0208400 PROTEIN"/>
    <property type="match status" value="1"/>
</dbReference>
<accession>A0A9P0YIM7</accession>
<organism evidence="3 4">
    <name type="scientific">Cuscuta europaea</name>
    <name type="common">European dodder</name>
    <dbReference type="NCBI Taxonomy" id="41803"/>
    <lineage>
        <taxon>Eukaryota</taxon>
        <taxon>Viridiplantae</taxon>
        <taxon>Streptophyta</taxon>
        <taxon>Embryophyta</taxon>
        <taxon>Tracheophyta</taxon>
        <taxon>Spermatophyta</taxon>
        <taxon>Magnoliopsida</taxon>
        <taxon>eudicotyledons</taxon>
        <taxon>Gunneridae</taxon>
        <taxon>Pentapetalae</taxon>
        <taxon>asterids</taxon>
        <taxon>lamiids</taxon>
        <taxon>Solanales</taxon>
        <taxon>Convolvulaceae</taxon>
        <taxon>Cuscuteae</taxon>
        <taxon>Cuscuta</taxon>
        <taxon>Cuscuta subgen. Cuscuta</taxon>
    </lineage>
</organism>
<protein>
    <recommendedName>
        <fullName evidence="2">Transposase-associated domain-containing protein</fullName>
    </recommendedName>
</protein>
<feature type="compositionally biased region" description="Acidic residues" evidence="1">
    <location>
        <begin position="59"/>
        <end position="101"/>
    </location>
</feature>
<evidence type="ECO:0000259" key="2">
    <source>
        <dbReference type="Pfam" id="PF13963"/>
    </source>
</evidence>
<dbReference type="AlphaFoldDB" id="A0A9P0YIM7"/>
<evidence type="ECO:0000313" key="4">
    <source>
        <dbReference type="Proteomes" id="UP001152484"/>
    </source>
</evidence>
<gene>
    <name evidence="3" type="ORF">CEURO_LOCUS1256</name>
</gene>
<name>A0A9P0YIM7_CUSEU</name>
<proteinExistence type="predicted"/>
<comment type="caution">
    <text evidence="3">The sequence shown here is derived from an EMBL/GenBank/DDBJ whole genome shotgun (WGS) entry which is preliminary data.</text>
</comment>
<feature type="region of interest" description="Disordered" evidence="1">
    <location>
        <begin position="53"/>
        <end position="110"/>
    </location>
</feature>